<dbReference type="Pfam" id="PF00096">
    <property type="entry name" value="zf-C2H2"/>
    <property type="match status" value="2"/>
</dbReference>
<dbReference type="PANTHER" id="PTHR23235:SF120">
    <property type="entry name" value="KRUPPEL-LIKE FACTOR 15"/>
    <property type="match status" value="1"/>
</dbReference>
<dbReference type="Gene3D" id="3.30.160.60">
    <property type="entry name" value="Classic Zinc Finger"/>
    <property type="match status" value="2"/>
</dbReference>
<evidence type="ECO:0000256" key="2">
    <source>
        <dbReference type="ARBA" id="ARBA00022771"/>
    </source>
</evidence>
<dbReference type="SMART" id="SM00355">
    <property type="entry name" value="ZnF_C2H2"/>
    <property type="match status" value="2"/>
</dbReference>
<feature type="domain" description="C2H2-type" evidence="5">
    <location>
        <begin position="174"/>
        <end position="203"/>
    </location>
</feature>
<dbReference type="PROSITE" id="PS00028">
    <property type="entry name" value="ZINC_FINGER_C2H2_1"/>
    <property type="match status" value="2"/>
</dbReference>
<dbReference type="EnsemblMetazoa" id="MESCA000960-RA">
    <property type="protein sequence ID" value="MESCA000960-PA"/>
    <property type="gene ID" value="MESCA000960"/>
</dbReference>
<evidence type="ECO:0000256" key="1">
    <source>
        <dbReference type="ARBA" id="ARBA00022723"/>
    </source>
</evidence>
<dbReference type="GO" id="GO:0000981">
    <property type="term" value="F:DNA-binding transcription factor activity, RNA polymerase II-specific"/>
    <property type="evidence" value="ECO:0007669"/>
    <property type="project" value="TreeGrafter"/>
</dbReference>
<dbReference type="GO" id="GO:0000978">
    <property type="term" value="F:RNA polymerase II cis-regulatory region sequence-specific DNA binding"/>
    <property type="evidence" value="ECO:0007669"/>
    <property type="project" value="TreeGrafter"/>
</dbReference>
<feature type="domain" description="C2H2-type" evidence="5">
    <location>
        <begin position="144"/>
        <end position="173"/>
    </location>
</feature>
<reference evidence="6" key="2">
    <citation type="submission" date="2015-06" db="UniProtKB">
        <authorList>
            <consortium name="EnsemblMetazoa"/>
        </authorList>
    </citation>
    <scope>IDENTIFICATION</scope>
</reference>
<keyword evidence="3" id="KW-0862">Zinc</keyword>
<reference evidence="7" key="1">
    <citation type="submission" date="2013-02" db="EMBL/GenBank/DDBJ databases">
        <authorList>
            <person name="Hughes D."/>
        </authorList>
    </citation>
    <scope>NUCLEOTIDE SEQUENCE</scope>
    <source>
        <strain>Durham</strain>
        <strain evidence="7">NC isolate 2 -- Noor lab</strain>
    </source>
</reference>
<dbReference type="InterPro" id="IPR036236">
    <property type="entry name" value="Znf_C2H2_sf"/>
</dbReference>
<keyword evidence="1" id="KW-0479">Metal-binding</keyword>
<dbReference type="SUPFAM" id="SSF57667">
    <property type="entry name" value="beta-beta-alpha zinc fingers"/>
    <property type="match status" value="1"/>
</dbReference>
<dbReference type="InterPro" id="IPR013087">
    <property type="entry name" value="Znf_C2H2_type"/>
</dbReference>
<dbReference type="PANTHER" id="PTHR23235">
    <property type="entry name" value="KRUEPPEL-LIKE TRANSCRIPTION FACTOR"/>
    <property type="match status" value="1"/>
</dbReference>
<dbReference type="EMBL" id="CAQQ02098579">
    <property type="status" value="NOT_ANNOTATED_CDS"/>
    <property type="molecule type" value="Genomic_DNA"/>
</dbReference>
<evidence type="ECO:0000259" key="5">
    <source>
        <dbReference type="PROSITE" id="PS50157"/>
    </source>
</evidence>
<dbReference type="AlphaFoldDB" id="T1GCE9"/>
<evidence type="ECO:0000313" key="6">
    <source>
        <dbReference type="EnsemblMetazoa" id="MESCA000960-PA"/>
    </source>
</evidence>
<keyword evidence="7" id="KW-1185">Reference proteome</keyword>
<protein>
    <recommendedName>
        <fullName evidence="5">C2H2-type domain-containing protein</fullName>
    </recommendedName>
</protein>
<accession>T1GCE9</accession>
<dbReference type="FunFam" id="3.30.160.60:FF:000007">
    <property type="entry name" value="Basic krueppel-like factor 3"/>
    <property type="match status" value="1"/>
</dbReference>
<sequence>MNFLSNWLQDLIDDLDVEYKEDIYKNKTDIPVRSSDLDNTNDSDYYSYVDDCCSNLLDLDTILPQGIEEVIEFTIQYEDPEWEQKFFDNIIEQESICEIDKKFPEKTLLCNDACDIFLKESEENLNIQIFHNKIISKIESDKSYPCKFEGCTKVYAKPAHLKAHYRRHMGEKPYVCDWIGCTWKFSRSDELARHRRSHSGISHIIVVTAPNPFLDLII</sequence>
<dbReference type="HOGENOM" id="CLU_1268210_0_0_1"/>
<evidence type="ECO:0000256" key="3">
    <source>
        <dbReference type="ARBA" id="ARBA00022833"/>
    </source>
</evidence>
<name>T1GCE9_MEGSC</name>
<evidence type="ECO:0000256" key="4">
    <source>
        <dbReference type="PROSITE-ProRule" id="PRU00042"/>
    </source>
</evidence>
<dbReference type="STRING" id="36166.T1GCE9"/>
<proteinExistence type="predicted"/>
<dbReference type="GO" id="GO:0008270">
    <property type="term" value="F:zinc ion binding"/>
    <property type="evidence" value="ECO:0007669"/>
    <property type="project" value="UniProtKB-KW"/>
</dbReference>
<organism evidence="6 7">
    <name type="scientific">Megaselia scalaris</name>
    <name type="common">Humpbacked fly</name>
    <name type="synonym">Phora scalaris</name>
    <dbReference type="NCBI Taxonomy" id="36166"/>
    <lineage>
        <taxon>Eukaryota</taxon>
        <taxon>Metazoa</taxon>
        <taxon>Ecdysozoa</taxon>
        <taxon>Arthropoda</taxon>
        <taxon>Hexapoda</taxon>
        <taxon>Insecta</taxon>
        <taxon>Pterygota</taxon>
        <taxon>Neoptera</taxon>
        <taxon>Endopterygota</taxon>
        <taxon>Diptera</taxon>
        <taxon>Brachycera</taxon>
        <taxon>Muscomorpha</taxon>
        <taxon>Platypezoidea</taxon>
        <taxon>Phoridae</taxon>
        <taxon>Megaseliini</taxon>
        <taxon>Megaselia</taxon>
    </lineage>
</organism>
<evidence type="ECO:0000313" key="7">
    <source>
        <dbReference type="Proteomes" id="UP000015102"/>
    </source>
</evidence>
<keyword evidence="2 4" id="KW-0863">Zinc-finger</keyword>
<dbReference type="Proteomes" id="UP000015102">
    <property type="component" value="Unassembled WGS sequence"/>
</dbReference>
<dbReference type="PROSITE" id="PS50157">
    <property type="entry name" value="ZINC_FINGER_C2H2_2"/>
    <property type="match status" value="2"/>
</dbReference>